<protein>
    <submittedName>
        <fullName evidence="3">PPOX class F420-dependent oxidoreductase</fullName>
    </submittedName>
</protein>
<organism evidence="3 4">
    <name type="scientific">Jatrophihabitans lederbergiae</name>
    <dbReference type="NCBI Taxonomy" id="3075547"/>
    <lineage>
        <taxon>Bacteria</taxon>
        <taxon>Bacillati</taxon>
        <taxon>Actinomycetota</taxon>
        <taxon>Actinomycetes</taxon>
        <taxon>Jatrophihabitantales</taxon>
        <taxon>Jatrophihabitantaceae</taxon>
        <taxon>Jatrophihabitans</taxon>
    </lineage>
</organism>
<evidence type="ECO:0000256" key="1">
    <source>
        <dbReference type="ARBA" id="ARBA00023002"/>
    </source>
</evidence>
<dbReference type="RefSeq" id="WP_311422730.1">
    <property type="nucleotide sequence ID" value="NZ_JAVREH010000008.1"/>
</dbReference>
<dbReference type="PANTHER" id="PTHR35176">
    <property type="entry name" value="HEME OXYGENASE HI_0854-RELATED"/>
    <property type="match status" value="1"/>
</dbReference>
<evidence type="ECO:0000259" key="2">
    <source>
        <dbReference type="Pfam" id="PF01243"/>
    </source>
</evidence>
<dbReference type="InterPro" id="IPR052019">
    <property type="entry name" value="F420H2_bilvrd_red/Heme_oxyg"/>
</dbReference>
<dbReference type="InterPro" id="IPR012349">
    <property type="entry name" value="Split_barrel_FMN-bd"/>
</dbReference>
<dbReference type="Gene3D" id="2.30.110.10">
    <property type="entry name" value="Electron Transport, Fmn-binding Protein, Chain A"/>
    <property type="match status" value="1"/>
</dbReference>
<dbReference type="EMBL" id="JAVREH010000008">
    <property type="protein sequence ID" value="MDT0261576.1"/>
    <property type="molecule type" value="Genomic_DNA"/>
</dbReference>
<evidence type="ECO:0000313" key="3">
    <source>
        <dbReference type="EMBL" id="MDT0261576.1"/>
    </source>
</evidence>
<gene>
    <name evidence="3" type="ORF">RM423_09240</name>
</gene>
<dbReference type="NCBIfam" id="TIGR03618">
    <property type="entry name" value="Rv1155_F420"/>
    <property type="match status" value="1"/>
</dbReference>
<keyword evidence="4" id="KW-1185">Reference proteome</keyword>
<dbReference type="InterPro" id="IPR011576">
    <property type="entry name" value="Pyridox_Oxase_N"/>
</dbReference>
<dbReference type="Proteomes" id="UP001183176">
    <property type="component" value="Unassembled WGS sequence"/>
</dbReference>
<proteinExistence type="predicted"/>
<comment type="caution">
    <text evidence="3">The sequence shown here is derived from an EMBL/GenBank/DDBJ whole genome shotgun (WGS) entry which is preliminary data.</text>
</comment>
<dbReference type="InterPro" id="IPR019920">
    <property type="entry name" value="F420-binding_dom_put"/>
</dbReference>
<accession>A0ABU2JA24</accession>
<dbReference type="PANTHER" id="PTHR35176:SF2">
    <property type="entry name" value="F420H(2)-DEPENDENT REDUCTASE RV1155"/>
    <property type="match status" value="1"/>
</dbReference>
<name>A0ABU2JA24_9ACTN</name>
<evidence type="ECO:0000313" key="4">
    <source>
        <dbReference type="Proteomes" id="UP001183176"/>
    </source>
</evidence>
<dbReference type="Pfam" id="PF01243">
    <property type="entry name" value="PNPOx_N"/>
    <property type="match status" value="1"/>
</dbReference>
<sequence>MASIHGPRELVDLIATRHAGVLTTLKSDGRPQLSNVTYAFYPEPGDPAAGLIRVSITADRAKYKNLLRDPRASLHVTTDDFWAYAVAEAQADLSPVATDPADATVDELVRLYRDVQGEHPEWDEYRRVMVSDRRVVLRLPIERVYGMPPRG</sequence>
<reference evidence="4" key="1">
    <citation type="submission" date="2023-07" db="EMBL/GenBank/DDBJ databases">
        <title>30 novel species of actinomycetes from the DSMZ collection.</title>
        <authorList>
            <person name="Nouioui I."/>
        </authorList>
    </citation>
    <scope>NUCLEOTIDE SEQUENCE [LARGE SCALE GENOMIC DNA]</scope>
    <source>
        <strain evidence="4">DSM 44399</strain>
    </source>
</reference>
<dbReference type="SUPFAM" id="SSF50475">
    <property type="entry name" value="FMN-binding split barrel"/>
    <property type="match status" value="1"/>
</dbReference>
<keyword evidence="1" id="KW-0560">Oxidoreductase</keyword>
<feature type="domain" description="Pyridoxamine 5'-phosphate oxidase N-terminal" evidence="2">
    <location>
        <begin position="8"/>
        <end position="145"/>
    </location>
</feature>